<evidence type="ECO:0000256" key="5">
    <source>
        <dbReference type="ARBA" id="ARBA00023004"/>
    </source>
</evidence>
<dbReference type="Gene3D" id="1.10.760.10">
    <property type="entry name" value="Cytochrome c-like domain"/>
    <property type="match status" value="1"/>
</dbReference>
<reference evidence="10" key="1">
    <citation type="submission" date="2016-10" db="EMBL/GenBank/DDBJ databases">
        <authorList>
            <person name="Varghese N."/>
            <person name="Submissions S."/>
        </authorList>
    </citation>
    <scope>NUCLEOTIDE SEQUENCE [LARGE SCALE GENOMIC DNA]</scope>
    <source>
        <strain evidence="10">KCTC 32246</strain>
    </source>
</reference>
<dbReference type="PROSITE" id="PS51007">
    <property type="entry name" value="CYTC"/>
    <property type="match status" value="1"/>
</dbReference>
<protein>
    <submittedName>
        <fullName evidence="9">Cytochrome c</fullName>
    </submittedName>
</protein>
<keyword evidence="3 6" id="KW-0479">Metal-binding</keyword>
<name>A0A1H2MWK0_9PSED</name>
<dbReference type="EMBL" id="LT629797">
    <property type="protein sequence ID" value="SDU97311.1"/>
    <property type="molecule type" value="Genomic_DNA"/>
</dbReference>
<keyword evidence="1" id="KW-0813">Transport</keyword>
<dbReference type="InterPro" id="IPR009056">
    <property type="entry name" value="Cyt_c-like_dom"/>
</dbReference>
<dbReference type="AlphaFoldDB" id="A0A1H2MWK0"/>
<evidence type="ECO:0000256" key="3">
    <source>
        <dbReference type="ARBA" id="ARBA00022723"/>
    </source>
</evidence>
<gene>
    <name evidence="9" type="ORF">SAMN05216363_4191</name>
</gene>
<keyword evidence="5 6" id="KW-0408">Iron</keyword>
<feature type="signal peptide" evidence="7">
    <location>
        <begin position="1"/>
        <end position="21"/>
    </location>
</feature>
<evidence type="ECO:0000256" key="1">
    <source>
        <dbReference type="ARBA" id="ARBA00022448"/>
    </source>
</evidence>
<sequence length="128" mass="13544">MKTLTKLAGLGCLLLSAPVFAAQCTTAQQHKGEALFTSECSVCHSVTVGGATKMGPNLKGLFGRTSGSLPGFSYSQAMKAKAVEWQMQSLEQFIASPQAFVAGTYMPYMGLANAEDRHAVACFLSTQK</sequence>
<keyword evidence="2 6" id="KW-0349">Heme</keyword>
<dbReference type="InterPro" id="IPR036909">
    <property type="entry name" value="Cyt_c-like_dom_sf"/>
</dbReference>
<evidence type="ECO:0000256" key="6">
    <source>
        <dbReference type="PROSITE-ProRule" id="PRU00433"/>
    </source>
</evidence>
<keyword evidence="10" id="KW-1185">Reference proteome</keyword>
<proteinExistence type="predicted"/>
<dbReference type="InterPro" id="IPR002327">
    <property type="entry name" value="Cyt_c_1A/1B"/>
</dbReference>
<evidence type="ECO:0000256" key="7">
    <source>
        <dbReference type="SAM" id="SignalP"/>
    </source>
</evidence>
<evidence type="ECO:0000259" key="8">
    <source>
        <dbReference type="PROSITE" id="PS51007"/>
    </source>
</evidence>
<dbReference type="PANTHER" id="PTHR11961">
    <property type="entry name" value="CYTOCHROME C"/>
    <property type="match status" value="1"/>
</dbReference>
<dbReference type="GO" id="GO:0009055">
    <property type="term" value="F:electron transfer activity"/>
    <property type="evidence" value="ECO:0007669"/>
    <property type="project" value="InterPro"/>
</dbReference>
<evidence type="ECO:0000313" key="9">
    <source>
        <dbReference type="EMBL" id="SDU97311.1"/>
    </source>
</evidence>
<organism evidence="9 10">
    <name type="scientific">Pseudomonas sihuiensis</name>
    <dbReference type="NCBI Taxonomy" id="1274359"/>
    <lineage>
        <taxon>Bacteria</taxon>
        <taxon>Pseudomonadati</taxon>
        <taxon>Pseudomonadota</taxon>
        <taxon>Gammaproteobacteria</taxon>
        <taxon>Pseudomonadales</taxon>
        <taxon>Pseudomonadaceae</taxon>
        <taxon>Pseudomonas</taxon>
    </lineage>
</organism>
<evidence type="ECO:0000256" key="4">
    <source>
        <dbReference type="ARBA" id="ARBA00022982"/>
    </source>
</evidence>
<evidence type="ECO:0000256" key="2">
    <source>
        <dbReference type="ARBA" id="ARBA00022617"/>
    </source>
</evidence>
<dbReference type="Proteomes" id="UP000198675">
    <property type="component" value="Chromosome I"/>
</dbReference>
<dbReference type="SUPFAM" id="SSF46626">
    <property type="entry name" value="Cytochrome c"/>
    <property type="match status" value="1"/>
</dbReference>
<dbReference type="RefSeq" id="WP_092379269.1">
    <property type="nucleotide sequence ID" value="NZ_LT629797.1"/>
</dbReference>
<dbReference type="Pfam" id="PF00034">
    <property type="entry name" value="Cytochrom_C"/>
    <property type="match status" value="1"/>
</dbReference>
<dbReference type="PRINTS" id="PR00604">
    <property type="entry name" value="CYTCHRMECIAB"/>
</dbReference>
<feature type="chain" id="PRO_5009280872" evidence="7">
    <location>
        <begin position="22"/>
        <end position="128"/>
    </location>
</feature>
<keyword evidence="4" id="KW-0249">Electron transport</keyword>
<keyword evidence="7" id="KW-0732">Signal</keyword>
<dbReference type="GO" id="GO:0046872">
    <property type="term" value="F:metal ion binding"/>
    <property type="evidence" value="ECO:0007669"/>
    <property type="project" value="UniProtKB-KW"/>
</dbReference>
<evidence type="ECO:0000313" key="10">
    <source>
        <dbReference type="Proteomes" id="UP000198675"/>
    </source>
</evidence>
<feature type="domain" description="Cytochrome c" evidence="8">
    <location>
        <begin position="27"/>
        <end position="128"/>
    </location>
</feature>
<dbReference type="GO" id="GO:0020037">
    <property type="term" value="F:heme binding"/>
    <property type="evidence" value="ECO:0007669"/>
    <property type="project" value="InterPro"/>
</dbReference>
<accession>A0A1H2MWK0</accession>